<keyword evidence="2" id="KW-0812">Transmembrane</keyword>
<evidence type="ECO:0000256" key="2">
    <source>
        <dbReference type="SAM" id="Phobius"/>
    </source>
</evidence>
<feature type="region of interest" description="Disordered" evidence="1">
    <location>
        <begin position="76"/>
        <end position="103"/>
    </location>
</feature>
<keyword evidence="2" id="KW-0472">Membrane</keyword>
<sequence length="103" mass="10718">MRQQLADTVTALALCCGALLLVTARSWRAALRVLLDLLVAAGLLRLTAGQGWSALAAAAAVILLRQLLWAGLAGPSPTTGTVARVRRSVSGRSESDHSGRMTP</sequence>
<accession>A0A1C5H5M2</accession>
<dbReference type="AlphaFoldDB" id="A0A1C5H5M2"/>
<reference evidence="4" key="1">
    <citation type="submission" date="2016-06" db="EMBL/GenBank/DDBJ databases">
        <authorList>
            <person name="Varghese N."/>
            <person name="Submissions Spin"/>
        </authorList>
    </citation>
    <scope>NUCLEOTIDE SEQUENCE [LARGE SCALE GENOMIC DNA]</scope>
    <source>
        <strain evidence="4">DSM 45161</strain>
    </source>
</reference>
<proteinExistence type="predicted"/>
<feature type="transmembrane region" description="Helical" evidence="2">
    <location>
        <begin position="42"/>
        <end position="64"/>
    </location>
</feature>
<keyword evidence="2" id="KW-1133">Transmembrane helix</keyword>
<evidence type="ECO:0000313" key="3">
    <source>
        <dbReference type="EMBL" id="SCG41324.1"/>
    </source>
</evidence>
<organism evidence="3 4">
    <name type="scientific">Micromonospora coxensis</name>
    <dbReference type="NCBI Taxonomy" id="356852"/>
    <lineage>
        <taxon>Bacteria</taxon>
        <taxon>Bacillati</taxon>
        <taxon>Actinomycetota</taxon>
        <taxon>Actinomycetes</taxon>
        <taxon>Micromonosporales</taxon>
        <taxon>Micromonosporaceae</taxon>
        <taxon>Micromonospora</taxon>
    </lineage>
</organism>
<dbReference type="Proteomes" id="UP000198215">
    <property type="component" value="Chromosome I"/>
</dbReference>
<feature type="compositionally biased region" description="Basic and acidic residues" evidence="1">
    <location>
        <begin position="93"/>
        <end position="103"/>
    </location>
</feature>
<evidence type="ECO:0000313" key="4">
    <source>
        <dbReference type="Proteomes" id="UP000198215"/>
    </source>
</evidence>
<evidence type="ECO:0000256" key="1">
    <source>
        <dbReference type="SAM" id="MobiDB-lite"/>
    </source>
</evidence>
<protein>
    <submittedName>
        <fullName evidence="3">Uncharacterized protein</fullName>
    </submittedName>
</protein>
<keyword evidence="4" id="KW-1185">Reference proteome</keyword>
<dbReference type="EMBL" id="LT607753">
    <property type="protein sequence ID" value="SCG41324.1"/>
    <property type="molecule type" value="Genomic_DNA"/>
</dbReference>
<name>A0A1C5H5M2_9ACTN</name>
<gene>
    <name evidence="3" type="ORF">GA0070614_0853</name>
</gene>
<dbReference type="RefSeq" id="WP_088974729.1">
    <property type="nucleotide sequence ID" value="NZ_LT607753.1"/>
</dbReference>